<proteinExistence type="predicted"/>
<dbReference type="EMBL" id="CP055981">
    <property type="protein sequence ID" value="QMS36811.1"/>
    <property type="molecule type" value="Genomic_DNA"/>
</dbReference>
<dbReference type="InterPro" id="IPR051786">
    <property type="entry name" value="ASN_synthetase/amidase"/>
</dbReference>
<dbReference type="GO" id="GO:0004066">
    <property type="term" value="F:asparagine synthase (glutamine-hydrolyzing) activity"/>
    <property type="evidence" value="ECO:0007669"/>
    <property type="project" value="UniProtKB-EC"/>
</dbReference>
<reference evidence="5 6" key="1">
    <citation type="submission" date="2018-09" db="EMBL/GenBank/DDBJ databases">
        <title>Persistent metagenomic signatures of early life antibiotic treatment in the infant gut microbiota and resistome.</title>
        <authorList>
            <person name="Gasparrini A.J."/>
        </authorList>
    </citation>
    <scope>NUCLEOTIDE SEQUENCE [LARGE SCALE GENOMIC DNA]</scope>
    <source>
        <strain evidence="5 6">T0181B.E-10</strain>
    </source>
</reference>
<dbReference type="Gene3D" id="3.40.50.620">
    <property type="entry name" value="HUPs"/>
    <property type="match status" value="1"/>
</dbReference>
<evidence type="ECO:0000313" key="6">
    <source>
        <dbReference type="Proteomes" id="UP000460654"/>
    </source>
</evidence>
<evidence type="ECO:0000256" key="3">
    <source>
        <dbReference type="ARBA" id="ARBA00048741"/>
    </source>
</evidence>
<dbReference type="SUPFAM" id="SSF52402">
    <property type="entry name" value="Adenine nucleotide alpha hydrolases-like"/>
    <property type="match status" value="1"/>
</dbReference>
<dbReference type="InterPro" id="IPR014729">
    <property type="entry name" value="Rossmann-like_a/b/a_fold"/>
</dbReference>
<dbReference type="EC" id="6.3.5.4" evidence="2"/>
<name>A0A778E8W0_ECOLX</name>
<reference evidence="4 7" key="2">
    <citation type="submission" date="2020-06" db="EMBL/GenBank/DDBJ databases">
        <title>REHAB project genomes.</title>
        <authorList>
            <person name="Shaw L.P."/>
        </authorList>
    </citation>
    <scope>NUCLEOTIDE SEQUENCE [LARGE SCALE GENOMIC DNA]</scope>
    <source>
        <strain evidence="4 7">RHB01-C20</strain>
    </source>
</reference>
<dbReference type="PANTHER" id="PTHR43284:SF1">
    <property type="entry name" value="ASPARAGINE SYNTHETASE"/>
    <property type="match status" value="1"/>
</dbReference>
<evidence type="ECO:0000313" key="5">
    <source>
        <dbReference type="EMBL" id="TXU37996.1"/>
    </source>
</evidence>
<evidence type="ECO:0000256" key="1">
    <source>
        <dbReference type="ARBA" id="ARBA00005187"/>
    </source>
</evidence>
<evidence type="ECO:0000313" key="4">
    <source>
        <dbReference type="EMBL" id="QMS36811.1"/>
    </source>
</evidence>
<sequence>MIGVVGITIYPKSITPSLSWERVIKKNIQNNFPVEFLNVTHEQFIIELCVNSKFSAQQYYDSIFIGQVNQNHKFSSDDHGLEFVITDNIITVKNDWLASIPFFYNKNKGVVSTFYNAVIDSFEIDKIGCDAFFRYGYSFYGTTPFKDVNFLQPNSILEISSNNINIIQNARFEGNINDFIHNKVTADDIVDEIKAYLSNKMEDNEKKILPLSGGLDSRLLAGIIGNKNVYAFTYSGNKRNYESVNASIIAKRLNIPWQRIPLTKFYELMEQWVDIYGASEHAHGMYHIDFYRKICDSGSYDLLLSGIFADIWAGNNSVNIGGVKDIQKLGYSHGLNLSSELFDNLSIEKYSFSLENLYLSELRQQNLLSFDALNRIQMKIILISYLMTLPRFFGLKTITPFLNKRIAVKMLSLSKEQRLNRKWQKDILATMGLQINSSWNPFSVNYVNNLDIISYKKSNFDKIKSIMSSTDTDCLFKNSHNLTNIFENVGKLTPLQEVNMYLNSTRGINRIMKLFGMESSKLRNLRDLQVLFPLLYLKSISEKIEL</sequence>
<dbReference type="EMBL" id="QYOH01000001">
    <property type="protein sequence ID" value="TXU37996.1"/>
    <property type="molecule type" value="Genomic_DNA"/>
</dbReference>
<dbReference type="PANTHER" id="PTHR43284">
    <property type="entry name" value="ASPARAGINE SYNTHETASE (GLUTAMINE-HYDROLYZING)"/>
    <property type="match status" value="1"/>
</dbReference>
<organism evidence="4 7">
    <name type="scientific">Escherichia coli</name>
    <dbReference type="NCBI Taxonomy" id="562"/>
    <lineage>
        <taxon>Bacteria</taxon>
        <taxon>Pseudomonadati</taxon>
        <taxon>Pseudomonadota</taxon>
        <taxon>Gammaproteobacteria</taxon>
        <taxon>Enterobacterales</taxon>
        <taxon>Enterobacteriaceae</taxon>
        <taxon>Escherichia</taxon>
    </lineage>
</organism>
<dbReference type="Proteomes" id="UP000514533">
    <property type="component" value="Chromosome"/>
</dbReference>
<evidence type="ECO:0000313" key="7">
    <source>
        <dbReference type="Proteomes" id="UP000514533"/>
    </source>
</evidence>
<accession>A0A778E8W0</accession>
<comment type="catalytic activity">
    <reaction evidence="3">
        <text>L-aspartate + L-glutamine + ATP + H2O = L-asparagine + L-glutamate + AMP + diphosphate + H(+)</text>
        <dbReference type="Rhea" id="RHEA:12228"/>
        <dbReference type="ChEBI" id="CHEBI:15377"/>
        <dbReference type="ChEBI" id="CHEBI:15378"/>
        <dbReference type="ChEBI" id="CHEBI:29985"/>
        <dbReference type="ChEBI" id="CHEBI:29991"/>
        <dbReference type="ChEBI" id="CHEBI:30616"/>
        <dbReference type="ChEBI" id="CHEBI:33019"/>
        <dbReference type="ChEBI" id="CHEBI:58048"/>
        <dbReference type="ChEBI" id="CHEBI:58359"/>
        <dbReference type="ChEBI" id="CHEBI:456215"/>
        <dbReference type="EC" id="6.3.5.4"/>
    </reaction>
</comment>
<dbReference type="AlphaFoldDB" id="A0A778E8W0"/>
<dbReference type="Proteomes" id="UP000460654">
    <property type="component" value="Unassembled WGS sequence"/>
</dbReference>
<protein>
    <recommendedName>
        <fullName evidence="2">asparagine synthase (glutamine-hydrolyzing)</fullName>
        <ecNumber evidence="2">6.3.5.4</ecNumber>
    </recommendedName>
</protein>
<dbReference type="RefSeq" id="WP_054486150.1">
    <property type="nucleotide sequence ID" value="NZ_CAIZVD010000001.1"/>
</dbReference>
<comment type="pathway">
    <text evidence="1">Amino-acid biosynthesis; L-asparagine biosynthesis; L-asparagine from L-aspartate (L-Gln route): step 1/1.</text>
</comment>
<gene>
    <name evidence="5" type="ORF">D4N09_00505</name>
    <name evidence="4" type="ORF">HVV39_01715</name>
</gene>
<evidence type="ECO:0000256" key="2">
    <source>
        <dbReference type="ARBA" id="ARBA00012737"/>
    </source>
</evidence>